<evidence type="ECO:0000256" key="5">
    <source>
        <dbReference type="ARBA" id="ARBA00022989"/>
    </source>
</evidence>
<evidence type="ECO:0000256" key="8">
    <source>
        <dbReference type="RuleBase" id="RU000370"/>
    </source>
</evidence>
<protein>
    <submittedName>
        <fullName evidence="11">Cbb3-type cytochrome c oxidase subunit I</fullName>
    </submittedName>
</protein>
<feature type="transmembrane region" description="Helical" evidence="9">
    <location>
        <begin position="182"/>
        <end position="202"/>
    </location>
</feature>
<feature type="transmembrane region" description="Helical" evidence="9">
    <location>
        <begin position="504"/>
        <end position="526"/>
    </location>
</feature>
<feature type="transmembrane region" description="Helical" evidence="9">
    <location>
        <begin position="418"/>
        <end position="441"/>
    </location>
</feature>
<keyword evidence="5 9" id="KW-1133">Transmembrane helix</keyword>
<dbReference type="Proteomes" id="UP001332192">
    <property type="component" value="Chromosome"/>
</dbReference>
<dbReference type="SUPFAM" id="SSF81442">
    <property type="entry name" value="Cytochrome c oxidase subunit I-like"/>
    <property type="match status" value="1"/>
</dbReference>
<feature type="transmembrane region" description="Helical" evidence="9">
    <location>
        <begin position="282"/>
        <end position="302"/>
    </location>
</feature>
<evidence type="ECO:0000256" key="1">
    <source>
        <dbReference type="ARBA" id="ARBA00004141"/>
    </source>
</evidence>
<evidence type="ECO:0000256" key="3">
    <source>
        <dbReference type="ARBA" id="ARBA00022692"/>
    </source>
</evidence>
<gene>
    <name evidence="11" type="ORF">U7230_05930</name>
</gene>
<evidence type="ECO:0000259" key="10">
    <source>
        <dbReference type="PROSITE" id="PS50855"/>
    </source>
</evidence>
<dbReference type="InterPro" id="IPR000883">
    <property type="entry name" value="Cyt_C_Oxase_1"/>
</dbReference>
<dbReference type="RefSeq" id="WP_324717813.1">
    <property type="nucleotide sequence ID" value="NZ_CP141615.1"/>
</dbReference>
<keyword evidence="3 8" id="KW-0812">Transmembrane</keyword>
<comment type="function">
    <text evidence="7">Cytochrome c oxidase is the component of the respiratory chain that catalyzes the reduction of oxygen to water. Subunits 1-3 form the functional core of the enzyme complex. CO I is the catalytic subunit of the enzyme. Electrons originating in cytochrome c are transferred via the copper A center of subunit 2 and heme A of subunit 1 to the bimetallic center formed by heme A3 and copper B.</text>
</comment>
<evidence type="ECO:0000313" key="11">
    <source>
        <dbReference type="EMBL" id="WRP18540.1"/>
    </source>
</evidence>
<organism evidence="11 12">
    <name type="scientific">Carboxydichorda subterranea</name>
    <dbReference type="NCBI Taxonomy" id="3109565"/>
    <lineage>
        <taxon>Bacteria</taxon>
        <taxon>Bacillati</taxon>
        <taxon>Bacillota</taxon>
        <taxon>Limnochordia</taxon>
        <taxon>Limnochordales</taxon>
        <taxon>Geochordaceae</taxon>
        <taxon>Carboxydichorda</taxon>
    </lineage>
</organism>
<comment type="similarity">
    <text evidence="8">Belongs to the heme-copper respiratory oxidase family.</text>
</comment>
<keyword evidence="8" id="KW-0479">Metal-binding</keyword>
<keyword evidence="8" id="KW-0813">Transport</keyword>
<dbReference type="InterPro" id="IPR036927">
    <property type="entry name" value="Cyt_c_oxase-like_su1_sf"/>
</dbReference>
<keyword evidence="8" id="KW-0349">Heme</keyword>
<keyword evidence="2 8" id="KW-0679">Respiratory chain</keyword>
<dbReference type="PROSITE" id="PS50855">
    <property type="entry name" value="COX1"/>
    <property type="match status" value="1"/>
</dbReference>
<feature type="transmembrane region" description="Helical" evidence="9">
    <location>
        <begin position="347"/>
        <end position="372"/>
    </location>
</feature>
<dbReference type="PROSITE" id="PS00077">
    <property type="entry name" value="COX1_CUB"/>
    <property type="match status" value="1"/>
</dbReference>
<comment type="subcellular location">
    <subcellularLocation>
        <location evidence="1">Membrane</location>
        <topology evidence="1">Multi-pass membrane protein</topology>
    </subcellularLocation>
</comment>
<evidence type="ECO:0000256" key="2">
    <source>
        <dbReference type="ARBA" id="ARBA00022660"/>
    </source>
</evidence>
<evidence type="ECO:0000256" key="6">
    <source>
        <dbReference type="ARBA" id="ARBA00023136"/>
    </source>
</evidence>
<dbReference type="InterPro" id="IPR023616">
    <property type="entry name" value="Cyt_c_oxase-like_su1_dom"/>
</dbReference>
<dbReference type="Pfam" id="PF00115">
    <property type="entry name" value="COX1"/>
    <property type="match status" value="1"/>
</dbReference>
<accession>A0ABZ1C130</accession>
<feature type="transmembrane region" description="Helical" evidence="9">
    <location>
        <begin position="136"/>
        <end position="162"/>
    </location>
</feature>
<dbReference type="PRINTS" id="PR01165">
    <property type="entry name" value="CYCOXIDASEI"/>
</dbReference>
<feature type="transmembrane region" description="Helical" evidence="9">
    <location>
        <begin position="314"/>
        <end position="335"/>
    </location>
</feature>
<feature type="transmembrane region" description="Helical" evidence="9">
    <location>
        <begin position="32"/>
        <end position="55"/>
    </location>
</feature>
<feature type="domain" description="Cytochrome oxidase subunit I profile" evidence="10">
    <location>
        <begin position="15"/>
        <end position="565"/>
    </location>
</feature>
<dbReference type="PANTHER" id="PTHR10422">
    <property type="entry name" value="CYTOCHROME C OXIDASE SUBUNIT 1"/>
    <property type="match status" value="1"/>
</dbReference>
<keyword evidence="6 9" id="KW-0472">Membrane</keyword>
<evidence type="ECO:0000256" key="4">
    <source>
        <dbReference type="ARBA" id="ARBA00022982"/>
    </source>
</evidence>
<dbReference type="EMBL" id="CP141615">
    <property type="protein sequence ID" value="WRP18540.1"/>
    <property type="molecule type" value="Genomic_DNA"/>
</dbReference>
<sequence length="599" mass="65819">MAVIEQEARTAHEVAHRESFWRRYVFSLDHKVIGIQYLVTSFVMALVGGLLAMLMRLELGWPGSSWPLLGRILPQGFPNGIMNQGFYLSLVTMHGTIMIFYVMSTALTGGFGNFLIPLQIGARDMAFPLLNMLSYWLFPVASAVLLAAFFVPGGAPISGWTAYAPLSATPLAGPGEGLGQTLWLVSLAILIVAFLFGSLNYITTVLQLRTRGMSMMRLPLSTWALFITAILSLLSFPVLLAAAIMLLFDRHAGTTFFLPAGAVIGGKTITAGGGDPLLWQHLFWFLGHPEVYILVLPAMGIVSEVISNNARKPVFGYPVMVLTISAIAFLSFLVWGHHMFVSGMHPMLGTAFMTTTLIIAVPSAIKTFNWLATLWGGKLRFTPAMLFAIGFVSLFVTGGLTGLLLGQPAFNMYVHDTYFVVAHFHFVMASAALFGMFAGLYHWFPKMFGRMLDERLGRWHFWLALPATFGTFFPMHFAGLAGMMRRIYSPQMYGYLSGLSGVNAFVSVSAFVMFVAHMLFVVNVVWSLAKGKRAEANPWQATSLEWTTSSPPPHGNWGERQPVVYRWAYDYSLPGSDRDFVPQTVPAEVAAPAAVQGGQ</sequence>
<dbReference type="Gene3D" id="1.20.210.10">
    <property type="entry name" value="Cytochrome c oxidase-like, subunit I domain"/>
    <property type="match status" value="1"/>
</dbReference>
<feature type="transmembrane region" description="Helical" evidence="9">
    <location>
        <begin position="86"/>
        <end position="116"/>
    </location>
</feature>
<keyword evidence="12" id="KW-1185">Reference proteome</keyword>
<evidence type="ECO:0000256" key="7">
    <source>
        <dbReference type="ARBA" id="ARBA00025218"/>
    </source>
</evidence>
<dbReference type="InterPro" id="IPR023615">
    <property type="entry name" value="Cyt_c_Oxase_su1_BS"/>
</dbReference>
<reference evidence="11 12" key="1">
    <citation type="journal article" date="2024" name="Front. Microbiol.">
        <title>Novel thermophilic genera Geochorda gen. nov. and Carboxydochorda gen. nov. from the deep terrestrial subsurface reveal the ecophysiological diversity in the class Limnochordia.</title>
        <authorList>
            <person name="Karnachuk O.V."/>
            <person name="Lukina A.P."/>
            <person name="Avakyan M.R."/>
            <person name="Kadnikov V.V."/>
            <person name="Begmatov S."/>
            <person name="Beletsky A.V."/>
            <person name="Vlasova K.G."/>
            <person name="Novikov A.A."/>
            <person name="Shcherbakova V.A."/>
            <person name="Mardanov A.V."/>
            <person name="Ravin N.V."/>
        </authorList>
    </citation>
    <scope>NUCLEOTIDE SEQUENCE [LARGE SCALE GENOMIC DNA]</scope>
    <source>
        <strain evidence="11 12">L945</strain>
    </source>
</reference>
<evidence type="ECO:0000256" key="9">
    <source>
        <dbReference type="SAM" id="Phobius"/>
    </source>
</evidence>
<feature type="transmembrane region" description="Helical" evidence="9">
    <location>
        <begin position="223"/>
        <end position="248"/>
    </location>
</feature>
<proteinExistence type="inferred from homology"/>
<evidence type="ECO:0000313" key="12">
    <source>
        <dbReference type="Proteomes" id="UP001332192"/>
    </source>
</evidence>
<feature type="transmembrane region" description="Helical" evidence="9">
    <location>
        <begin position="384"/>
        <end position="406"/>
    </location>
</feature>
<feature type="transmembrane region" description="Helical" evidence="9">
    <location>
        <begin position="461"/>
        <end position="484"/>
    </location>
</feature>
<keyword evidence="4 8" id="KW-0249">Electron transport</keyword>
<dbReference type="PANTHER" id="PTHR10422:SF18">
    <property type="entry name" value="CYTOCHROME C OXIDASE SUBUNIT 1"/>
    <property type="match status" value="1"/>
</dbReference>
<name>A0ABZ1C130_9FIRM</name>
<keyword evidence="8" id="KW-0408">Iron</keyword>